<feature type="non-terminal residue" evidence="1">
    <location>
        <position position="264"/>
    </location>
</feature>
<name>A0A382FHR5_9ZZZZ</name>
<protein>
    <submittedName>
        <fullName evidence="1">Uncharacterized protein</fullName>
    </submittedName>
</protein>
<reference evidence="1" key="1">
    <citation type="submission" date="2018-05" db="EMBL/GenBank/DDBJ databases">
        <authorList>
            <person name="Lanie J.A."/>
            <person name="Ng W.-L."/>
            <person name="Kazmierczak K.M."/>
            <person name="Andrzejewski T.M."/>
            <person name="Davidsen T.M."/>
            <person name="Wayne K.J."/>
            <person name="Tettelin H."/>
            <person name="Glass J.I."/>
            <person name="Rusch D."/>
            <person name="Podicherti R."/>
            <person name="Tsui H.-C.T."/>
            <person name="Winkler M.E."/>
        </authorList>
    </citation>
    <scope>NUCLEOTIDE SEQUENCE</scope>
</reference>
<gene>
    <name evidence="1" type="ORF">METZ01_LOCUS215059</name>
</gene>
<sequence length="264" mass="26885">MRILVTIAFLFSWLTAQVDVITLPGGARMDLPHTANVRVDTIMVKSGATFAAESPRDFSEAIATGNGTIITGQPLVSSVSSSTSDGAYNAGDTVLVTITFSENVTVTGTPQLTMETGSTDAVLNYVSGSGTPTLVFRYIVASGHTSADLAYNSAAALTFPDTTVKIRDNLVNDGVLTLPVPGATNSLAANKALVIDTEAPTAGTVSDGSGTDVTYSGSSTSVTANWTGFSDALSGIAGYEIAVGTTSGATNVLSWTSAGDVTTY</sequence>
<organism evidence="1">
    <name type="scientific">marine metagenome</name>
    <dbReference type="NCBI Taxonomy" id="408172"/>
    <lineage>
        <taxon>unclassified sequences</taxon>
        <taxon>metagenomes</taxon>
        <taxon>ecological metagenomes</taxon>
    </lineage>
</organism>
<evidence type="ECO:0000313" key="1">
    <source>
        <dbReference type="EMBL" id="SVB62205.1"/>
    </source>
</evidence>
<dbReference type="AlphaFoldDB" id="A0A382FHR5"/>
<dbReference type="EMBL" id="UINC01049893">
    <property type="protein sequence ID" value="SVB62205.1"/>
    <property type="molecule type" value="Genomic_DNA"/>
</dbReference>
<proteinExistence type="predicted"/>
<accession>A0A382FHR5</accession>